<feature type="compositionally biased region" description="Basic and acidic residues" evidence="1">
    <location>
        <begin position="44"/>
        <end position="54"/>
    </location>
</feature>
<accession>A0ABQ0LH55</accession>
<dbReference type="EMBL" id="DF846474">
    <property type="protein sequence ID" value="GAT50443.1"/>
    <property type="molecule type" value="Genomic_DNA"/>
</dbReference>
<organism evidence="2 3">
    <name type="scientific">Mycena chlorophos</name>
    <name type="common">Agaric fungus</name>
    <name type="synonym">Agaricus chlorophos</name>
    <dbReference type="NCBI Taxonomy" id="658473"/>
    <lineage>
        <taxon>Eukaryota</taxon>
        <taxon>Fungi</taxon>
        <taxon>Dikarya</taxon>
        <taxon>Basidiomycota</taxon>
        <taxon>Agaricomycotina</taxon>
        <taxon>Agaricomycetes</taxon>
        <taxon>Agaricomycetidae</taxon>
        <taxon>Agaricales</taxon>
        <taxon>Marasmiineae</taxon>
        <taxon>Mycenaceae</taxon>
        <taxon>Mycena</taxon>
    </lineage>
</organism>
<protein>
    <submittedName>
        <fullName evidence="2">Uncharacterized protein</fullName>
    </submittedName>
</protein>
<proteinExistence type="predicted"/>
<keyword evidence="3" id="KW-1185">Reference proteome</keyword>
<evidence type="ECO:0000313" key="3">
    <source>
        <dbReference type="Proteomes" id="UP000815677"/>
    </source>
</evidence>
<dbReference type="Proteomes" id="UP000815677">
    <property type="component" value="Unassembled WGS sequence"/>
</dbReference>
<feature type="region of interest" description="Disordered" evidence="1">
    <location>
        <begin position="1"/>
        <end position="58"/>
    </location>
</feature>
<sequence>MPSTHRKPVPTFQPSPVKRDAPASPEPTPIRALADDLVPFSPPERQHEETRPESRSLSTLAHIESLIKPELQLPSALTEATTEFKSLGKEAPKIQQKLNKYTSKRATINDSADKLHAVRAHALDALRSEKVRNAAFDDAYPAILADRHRCLDAALARVKAAASPSEYEKVLKMCASIRSVPKSKPVAPALLHQLSGPSRTEFIQPITHANQHKSNKGHLKGGSGENDVAPAAELIGSGGW</sequence>
<evidence type="ECO:0000256" key="1">
    <source>
        <dbReference type="SAM" id="MobiDB-lite"/>
    </source>
</evidence>
<name>A0ABQ0LH55_MYCCL</name>
<gene>
    <name evidence="2" type="ORF">MCHLO_07685</name>
</gene>
<reference evidence="2" key="1">
    <citation type="submission" date="2014-09" db="EMBL/GenBank/DDBJ databases">
        <title>Genome sequence of the luminous mushroom Mycena chlorophos for searching fungal bioluminescence genes.</title>
        <authorList>
            <person name="Tanaka Y."/>
            <person name="Kasuga D."/>
            <person name="Oba Y."/>
            <person name="Hase S."/>
            <person name="Sato K."/>
            <person name="Oba Y."/>
            <person name="Sakakibara Y."/>
        </authorList>
    </citation>
    <scope>NUCLEOTIDE SEQUENCE</scope>
</reference>
<evidence type="ECO:0000313" key="2">
    <source>
        <dbReference type="EMBL" id="GAT50443.1"/>
    </source>
</evidence>